<feature type="repeat" description="WD" evidence="3">
    <location>
        <begin position="103"/>
        <end position="144"/>
    </location>
</feature>
<dbReference type="SUPFAM" id="SSF50978">
    <property type="entry name" value="WD40 repeat-like"/>
    <property type="match status" value="1"/>
</dbReference>
<dbReference type="PROSITE" id="PS50082">
    <property type="entry name" value="WD_REPEATS_2"/>
    <property type="match status" value="2"/>
</dbReference>
<name>A0AA36ILV4_9DINO</name>
<sequence>MAAVEQQYLSSSGDVLLRPAEVPGADISCLAWSPVQNLLAAGAWDKTVSLWEVLPAEAVARARYSLEAPVLCCSFSDGQHLISGGCDHKVTVRDLQAQQSMELGRHSAPVRYVSNLEEHQLVVSGSWDKTVCFWSPQQQQPVFTLQLPERVFAMDVKFPLMVVGCADRQVLTFDLSHLRSELAPTSSTFSGLKMQTRSVCCFPDKSGFALGGIEGRCWVKNLEDSSKSFTFKCHQFPDSARAVNALDVHAAHPSLLATAGGDGSFIFWQKADRKLLKRFEPSKVSLTAGKFNSSGYLFAYAVSYDWSKGHEAFREDAPRQVGIHQCRLEELAYVT</sequence>
<evidence type="ECO:0000313" key="4">
    <source>
        <dbReference type="EMBL" id="CAJ1389994.1"/>
    </source>
</evidence>
<dbReference type="PANTHER" id="PTHR10971">
    <property type="entry name" value="MRNA EXPORT FACTOR AND BUB3"/>
    <property type="match status" value="1"/>
</dbReference>
<keyword evidence="2" id="KW-0677">Repeat</keyword>
<dbReference type="InterPro" id="IPR036322">
    <property type="entry name" value="WD40_repeat_dom_sf"/>
</dbReference>
<dbReference type="AlphaFoldDB" id="A0AA36ILV4"/>
<evidence type="ECO:0000256" key="1">
    <source>
        <dbReference type="ARBA" id="ARBA00022574"/>
    </source>
</evidence>
<dbReference type="InterPro" id="IPR019775">
    <property type="entry name" value="WD40_repeat_CS"/>
</dbReference>
<dbReference type="PROSITE" id="PS00678">
    <property type="entry name" value="WD_REPEATS_1"/>
    <property type="match status" value="1"/>
</dbReference>
<evidence type="ECO:0000313" key="5">
    <source>
        <dbReference type="Proteomes" id="UP001178507"/>
    </source>
</evidence>
<dbReference type="Gene3D" id="2.130.10.10">
    <property type="entry name" value="YVTN repeat-like/Quinoprotein amine dehydrogenase"/>
    <property type="match status" value="1"/>
</dbReference>
<protein>
    <recommendedName>
        <fullName evidence="6">Mitotic checkpoint protein</fullName>
    </recommendedName>
</protein>
<organism evidence="4 5">
    <name type="scientific">Effrenium voratum</name>
    <dbReference type="NCBI Taxonomy" id="2562239"/>
    <lineage>
        <taxon>Eukaryota</taxon>
        <taxon>Sar</taxon>
        <taxon>Alveolata</taxon>
        <taxon>Dinophyceae</taxon>
        <taxon>Suessiales</taxon>
        <taxon>Symbiodiniaceae</taxon>
        <taxon>Effrenium</taxon>
    </lineage>
</organism>
<dbReference type="EMBL" id="CAUJNA010001979">
    <property type="protein sequence ID" value="CAJ1389994.1"/>
    <property type="molecule type" value="Genomic_DNA"/>
</dbReference>
<dbReference type="Proteomes" id="UP001178507">
    <property type="component" value="Unassembled WGS sequence"/>
</dbReference>
<keyword evidence="5" id="KW-1185">Reference proteome</keyword>
<evidence type="ECO:0000256" key="3">
    <source>
        <dbReference type="PROSITE-ProRule" id="PRU00221"/>
    </source>
</evidence>
<comment type="caution">
    <text evidence="4">The sequence shown here is derived from an EMBL/GenBank/DDBJ whole genome shotgun (WGS) entry which is preliminary data.</text>
</comment>
<dbReference type="SMART" id="SM00320">
    <property type="entry name" value="WD40"/>
    <property type="match status" value="5"/>
</dbReference>
<evidence type="ECO:0008006" key="6">
    <source>
        <dbReference type="Google" id="ProtNLM"/>
    </source>
</evidence>
<dbReference type="Pfam" id="PF00400">
    <property type="entry name" value="WD40"/>
    <property type="match status" value="4"/>
</dbReference>
<evidence type="ECO:0000256" key="2">
    <source>
        <dbReference type="ARBA" id="ARBA00022737"/>
    </source>
</evidence>
<keyword evidence="1 3" id="KW-0853">WD repeat</keyword>
<reference evidence="4" key="1">
    <citation type="submission" date="2023-08" db="EMBL/GenBank/DDBJ databases">
        <authorList>
            <person name="Chen Y."/>
            <person name="Shah S."/>
            <person name="Dougan E. K."/>
            <person name="Thang M."/>
            <person name="Chan C."/>
        </authorList>
    </citation>
    <scope>NUCLEOTIDE SEQUENCE</scope>
</reference>
<feature type="repeat" description="WD" evidence="3">
    <location>
        <begin position="27"/>
        <end position="61"/>
    </location>
</feature>
<proteinExistence type="predicted"/>
<gene>
    <name evidence="4" type="ORF">EVOR1521_LOCUS15507</name>
</gene>
<dbReference type="InterPro" id="IPR015943">
    <property type="entry name" value="WD40/YVTN_repeat-like_dom_sf"/>
</dbReference>
<dbReference type="InterPro" id="IPR001680">
    <property type="entry name" value="WD40_rpt"/>
</dbReference>
<accession>A0AA36ILV4</accession>